<evidence type="ECO:0000313" key="3">
    <source>
        <dbReference type="Proteomes" id="UP001057455"/>
    </source>
</evidence>
<name>A0A9W5WVC3_BABOV</name>
<dbReference type="EMBL" id="BLIY01000017">
    <property type="protein sequence ID" value="GFE54900.1"/>
    <property type="molecule type" value="Genomic_DNA"/>
</dbReference>
<dbReference type="AlphaFoldDB" id="A0A9W5WVC3"/>
<keyword evidence="3" id="KW-1185">Reference proteome</keyword>
<proteinExistence type="predicted"/>
<protein>
    <submittedName>
        <fullName evidence="2">Mediator of RNA polymerase II transcription subunit 26-like isoform X2, putative</fullName>
    </submittedName>
</protein>
<evidence type="ECO:0000256" key="1">
    <source>
        <dbReference type="SAM" id="MobiDB-lite"/>
    </source>
</evidence>
<accession>A0A9W5WVC3</accession>
<evidence type="ECO:0000313" key="2">
    <source>
        <dbReference type="EMBL" id="GFE54900.1"/>
    </source>
</evidence>
<feature type="region of interest" description="Disordered" evidence="1">
    <location>
        <begin position="84"/>
        <end position="114"/>
    </location>
</feature>
<dbReference type="OrthoDB" id="10547425at2759"/>
<sequence>MYKLDNFLRATAPDGYLAATLYWCSKDTLNGSGVYKCADVSVLEQLGWHHLKVLIDRFKGRFAPNTEPSQGSCGGQLKKVEPLNRSDFNTRNVSEGPPSFNSRGPEDDERSNGPLLASVSATSVNLANSLQLGSETKVFQELHSILGLGQLLNGVIDYHGHLTQSLNAVTPGHDDWHNSCGGDSRCNCLTLLLFIDLTVPPPPYAGGGVHTTSTTEVSVGGLSSAVCTTTLYTWNTGHSTTGTPTPCGCLVSRHLADRICLTPVLGHVGVDRSDEVKPEWCRKNFWHHGGCDPSSVGRTVD</sequence>
<comment type="caution">
    <text evidence="2">The sequence shown here is derived from an EMBL/GenBank/DDBJ whole genome shotgun (WGS) entry which is preliminary data.</text>
</comment>
<reference evidence="2" key="1">
    <citation type="submission" date="2019-12" db="EMBL/GenBank/DDBJ databases">
        <title>Genome sequence of Babesia ovis.</title>
        <authorList>
            <person name="Yamagishi J."/>
            <person name="Sevinc F."/>
            <person name="Xuan X."/>
        </authorList>
    </citation>
    <scope>NUCLEOTIDE SEQUENCE</scope>
    <source>
        <strain evidence="2">Selcuk</strain>
    </source>
</reference>
<dbReference type="Proteomes" id="UP001057455">
    <property type="component" value="Unassembled WGS sequence"/>
</dbReference>
<gene>
    <name evidence="2" type="ORF">BaOVIS_023040</name>
</gene>
<organism evidence="2 3">
    <name type="scientific">Babesia ovis</name>
    <dbReference type="NCBI Taxonomy" id="5869"/>
    <lineage>
        <taxon>Eukaryota</taxon>
        <taxon>Sar</taxon>
        <taxon>Alveolata</taxon>
        <taxon>Apicomplexa</taxon>
        <taxon>Aconoidasida</taxon>
        <taxon>Piroplasmida</taxon>
        <taxon>Babesiidae</taxon>
        <taxon>Babesia</taxon>
    </lineage>
</organism>